<dbReference type="AlphaFoldDB" id="A0A2B7Y4Z2"/>
<feature type="region of interest" description="Disordered" evidence="1">
    <location>
        <begin position="79"/>
        <end position="166"/>
    </location>
</feature>
<dbReference type="PANTHER" id="PTHR39609:SF1">
    <property type="entry name" value="RFEG"/>
    <property type="match status" value="1"/>
</dbReference>
<sequence length="274" mass="30428">MSRPHGRYEEPPERQNEYFIEKNGIAREVIQADICRYLGNQALVKPGTHQGRQGYFIRAYRNLTPEMIADLKADSARWEAESAARRHEGQPPASGIHNQEMVMPSEPNRFIGDYNASDTHENRQRTGPSVAFAPSPNQYDGYGAPAQYSYSSAQPGPYQPSYSQPTTYGAVPPTYAPVGGPYPAHSQPPVSSPEYTYGGDPPYPAYNNDPRANPRYPGPGYDNEPEYAPVVTSSMGYPPTTIPDHRAPIMDGRYPPDQAYRAAGPPPPRDRRTR</sequence>
<dbReference type="OrthoDB" id="4146887at2759"/>
<feature type="region of interest" description="Disordered" evidence="1">
    <location>
        <begin position="179"/>
        <end position="274"/>
    </location>
</feature>
<proteinExistence type="predicted"/>
<keyword evidence="3" id="KW-1185">Reference proteome</keyword>
<feature type="compositionally biased region" description="Low complexity" evidence="1">
    <location>
        <begin position="147"/>
        <end position="165"/>
    </location>
</feature>
<accession>A0A2B7Y4Z2</accession>
<evidence type="ECO:0000256" key="1">
    <source>
        <dbReference type="SAM" id="MobiDB-lite"/>
    </source>
</evidence>
<dbReference type="EMBL" id="PDNB01000018">
    <property type="protein sequence ID" value="PGH16300.1"/>
    <property type="molecule type" value="Genomic_DNA"/>
</dbReference>
<name>A0A2B7Y4Z2_9EURO</name>
<evidence type="ECO:0000313" key="3">
    <source>
        <dbReference type="Proteomes" id="UP000223968"/>
    </source>
</evidence>
<dbReference type="STRING" id="1447875.A0A2B7Y4Z2"/>
<evidence type="ECO:0000313" key="2">
    <source>
        <dbReference type="EMBL" id="PGH16300.1"/>
    </source>
</evidence>
<reference evidence="2 3" key="1">
    <citation type="submission" date="2017-10" db="EMBL/GenBank/DDBJ databases">
        <title>Comparative genomics in systemic dimorphic fungi from Ajellomycetaceae.</title>
        <authorList>
            <person name="Munoz J.F."/>
            <person name="Mcewen J.G."/>
            <person name="Clay O.K."/>
            <person name="Cuomo C.A."/>
        </authorList>
    </citation>
    <scope>NUCLEOTIDE SEQUENCE [LARGE SCALE GENOMIC DNA]</scope>
    <source>
        <strain evidence="2 3">UAMH5409</strain>
    </source>
</reference>
<feature type="compositionally biased region" description="Basic and acidic residues" evidence="1">
    <location>
        <begin position="79"/>
        <end position="89"/>
    </location>
</feature>
<comment type="caution">
    <text evidence="2">The sequence shown here is derived from an EMBL/GenBank/DDBJ whole genome shotgun (WGS) entry which is preliminary data.</text>
</comment>
<gene>
    <name evidence="2" type="ORF">AJ79_01839</name>
</gene>
<dbReference type="Proteomes" id="UP000223968">
    <property type="component" value="Unassembled WGS sequence"/>
</dbReference>
<dbReference type="PANTHER" id="PTHR39609">
    <property type="entry name" value="RFEG-RELATED"/>
    <property type="match status" value="1"/>
</dbReference>
<organism evidence="2 3">
    <name type="scientific">Helicocarpus griseus UAMH5409</name>
    <dbReference type="NCBI Taxonomy" id="1447875"/>
    <lineage>
        <taxon>Eukaryota</taxon>
        <taxon>Fungi</taxon>
        <taxon>Dikarya</taxon>
        <taxon>Ascomycota</taxon>
        <taxon>Pezizomycotina</taxon>
        <taxon>Eurotiomycetes</taxon>
        <taxon>Eurotiomycetidae</taxon>
        <taxon>Onygenales</taxon>
        <taxon>Ajellomycetaceae</taxon>
        <taxon>Helicocarpus</taxon>
    </lineage>
</organism>
<evidence type="ECO:0008006" key="4">
    <source>
        <dbReference type="Google" id="ProtNLM"/>
    </source>
</evidence>
<protein>
    <recommendedName>
        <fullName evidence="4">Transcription factor RfeG</fullName>
    </recommendedName>
</protein>